<dbReference type="EMBL" id="DS985260">
    <property type="protein sequence ID" value="EDV20385.1"/>
    <property type="molecule type" value="Genomic_DNA"/>
</dbReference>
<keyword evidence="2" id="KW-0812">Transmembrane</keyword>
<feature type="compositionally biased region" description="Low complexity" evidence="1">
    <location>
        <begin position="176"/>
        <end position="219"/>
    </location>
</feature>
<keyword evidence="2" id="KW-0472">Membrane</keyword>
<protein>
    <submittedName>
        <fullName evidence="3">Uncharacterized protein</fullName>
    </submittedName>
</protein>
<dbReference type="RefSeq" id="XP_002117079.1">
    <property type="nucleotide sequence ID" value="XM_002117043.1"/>
</dbReference>
<dbReference type="Proteomes" id="UP000009022">
    <property type="component" value="Unassembled WGS sequence"/>
</dbReference>
<dbReference type="KEGG" id="tad:TRIADDRAFT_64326"/>
<evidence type="ECO:0000313" key="4">
    <source>
        <dbReference type="Proteomes" id="UP000009022"/>
    </source>
</evidence>
<feature type="compositionally biased region" description="Basic and acidic residues" evidence="1">
    <location>
        <begin position="243"/>
        <end position="255"/>
    </location>
</feature>
<feature type="transmembrane region" description="Helical" evidence="2">
    <location>
        <begin position="34"/>
        <end position="58"/>
    </location>
</feature>
<reference evidence="3 4" key="1">
    <citation type="journal article" date="2008" name="Nature">
        <title>The Trichoplax genome and the nature of placozoans.</title>
        <authorList>
            <person name="Srivastava M."/>
            <person name="Begovic E."/>
            <person name="Chapman J."/>
            <person name="Putnam N.H."/>
            <person name="Hellsten U."/>
            <person name="Kawashima T."/>
            <person name="Kuo A."/>
            <person name="Mitros T."/>
            <person name="Salamov A."/>
            <person name="Carpenter M.L."/>
            <person name="Signorovitch A.Y."/>
            <person name="Moreno M.A."/>
            <person name="Kamm K."/>
            <person name="Grimwood J."/>
            <person name="Schmutz J."/>
            <person name="Shapiro H."/>
            <person name="Grigoriev I.V."/>
            <person name="Buss L.W."/>
            <person name="Schierwater B."/>
            <person name="Dellaporta S.L."/>
            <person name="Rokhsar D.S."/>
        </authorList>
    </citation>
    <scope>NUCLEOTIDE SEQUENCE [LARGE SCALE GENOMIC DNA]</scope>
    <source>
        <strain evidence="3 4">Grell-BS-1999</strain>
    </source>
</reference>
<dbReference type="GeneID" id="6758292"/>
<dbReference type="InParanoid" id="B3SA69"/>
<feature type="region of interest" description="Disordered" evidence="1">
    <location>
        <begin position="176"/>
        <end position="255"/>
    </location>
</feature>
<evidence type="ECO:0000313" key="3">
    <source>
        <dbReference type="EMBL" id="EDV20385.1"/>
    </source>
</evidence>
<proteinExistence type="predicted"/>
<dbReference type="AlphaFoldDB" id="B3SA69"/>
<evidence type="ECO:0000256" key="1">
    <source>
        <dbReference type="SAM" id="MobiDB-lite"/>
    </source>
</evidence>
<organism evidence="3 4">
    <name type="scientific">Trichoplax adhaerens</name>
    <name type="common">Trichoplax reptans</name>
    <dbReference type="NCBI Taxonomy" id="10228"/>
    <lineage>
        <taxon>Eukaryota</taxon>
        <taxon>Metazoa</taxon>
        <taxon>Placozoa</taxon>
        <taxon>Uniplacotomia</taxon>
        <taxon>Trichoplacea</taxon>
        <taxon>Trichoplacidae</taxon>
        <taxon>Trichoplax</taxon>
    </lineage>
</organism>
<feature type="compositionally biased region" description="Low complexity" evidence="1">
    <location>
        <begin position="229"/>
        <end position="242"/>
    </location>
</feature>
<feature type="transmembrane region" description="Helical" evidence="2">
    <location>
        <begin position="70"/>
        <end position="88"/>
    </location>
</feature>
<evidence type="ECO:0000256" key="2">
    <source>
        <dbReference type="SAM" id="Phobius"/>
    </source>
</evidence>
<dbReference type="CTD" id="6758292"/>
<dbReference type="PhylomeDB" id="B3SA69"/>
<sequence>MSAPVNMAQQPRQYPQSYILNPYVLPVQYRKASFGISITMIVLGVVTMIIGGISFGFYGYWRYLSIITGLDLWVGLGYLLAGIFGVVVHTNQSNPHLNSATIQYRGGQQQMIAIQPNQPVMVMQPTQPMYVPQNPVGQYSVMPPQTVINSPQTVQVAQPAQPIRYQQVQQYPNLQPYQPPQVLQQSQPPSQPHIQQVQQASQPNPQSTQQQVQSSLQNAPGQTQPSMPQSETSSTRQQQQHTNVEEDKEALIKIS</sequence>
<keyword evidence="2" id="KW-1133">Transmembrane helix</keyword>
<accession>B3SA69</accession>
<dbReference type="HOGENOM" id="CLU_1091193_0_0_1"/>
<keyword evidence="4" id="KW-1185">Reference proteome</keyword>
<gene>
    <name evidence="3" type="ORF">TRIADDRAFT_64326</name>
</gene>
<name>B3SA69_TRIAD</name>